<dbReference type="EMBL" id="LXQA010094139">
    <property type="protein sequence ID" value="MCI14883.1"/>
    <property type="molecule type" value="Genomic_DNA"/>
</dbReference>
<keyword evidence="2" id="KW-0808">Transferase</keyword>
<feature type="non-terminal residue" evidence="2">
    <location>
        <position position="97"/>
    </location>
</feature>
<dbReference type="GO" id="GO:0016301">
    <property type="term" value="F:kinase activity"/>
    <property type="evidence" value="ECO:0007669"/>
    <property type="project" value="UniProtKB-KW"/>
</dbReference>
<organism evidence="2 3">
    <name type="scientific">Trifolium medium</name>
    <dbReference type="NCBI Taxonomy" id="97028"/>
    <lineage>
        <taxon>Eukaryota</taxon>
        <taxon>Viridiplantae</taxon>
        <taxon>Streptophyta</taxon>
        <taxon>Embryophyta</taxon>
        <taxon>Tracheophyta</taxon>
        <taxon>Spermatophyta</taxon>
        <taxon>Magnoliopsida</taxon>
        <taxon>eudicotyledons</taxon>
        <taxon>Gunneridae</taxon>
        <taxon>Pentapetalae</taxon>
        <taxon>rosids</taxon>
        <taxon>fabids</taxon>
        <taxon>Fabales</taxon>
        <taxon>Fabaceae</taxon>
        <taxon>Papilionoideae</taxon>
        <taxon>50 kb inversion clade</taxon>
        <taxon>NPAAA clade</taxon>
        <taxon>Hologalegina</taxon>
        <taxon>IRL clade</taxon>
        <taxon>Trifolieae</taxon>
        <taxon>Trifolium</taxon>
    </lineage>
</organism>
<keyword evidence="3" id="KW-1185">Reference proteome</keyword>
<evidence type="ECO:0000313" key="2">
    <source>
        <dbReference type="EMBL" id="MCI14883.1"/>
    </source>
</evidence>
<evidence type="ECO:0000256" key="1">
    <source>
        <dbReference type="SAM" id="MobiDB-lite"/>
    </source>
</evidence>
<dbReference type="Proteomes" id="UP000265520">
    <property type="component" value="Unassembled WGS sequence"/>
</dbReference>
<reference evidence="2 3" key="1">
    <citation type="journal article" date="2018" name="Front. Plant Sci.">
        <title>Red Clover (Trifolium pratense) and Zigzag Clover (T. medium) - A Picture of Genomic Similarities and Differences.</title>
        <authorList>
            <person name="Dluhosova J."/>
            <person name="Istvanek J."/>
            <person name="Nedelnik J."/>
            <person name="Repkova J."/>
        </authorList>
    </citation>
    <scope>NUCLEOTIDE SEQUENCE [LARGE SCALE GENOMIC DNA]</scope>
    <source>
        <strain evidence="3">cv. 10/8</strain>
        <tissue evidence="2">Leaf</tissue>
    </source>
</reference>
<feature type="region of interest" description="Disordered" evidence="1">
    <location>
        <begin position="73"/>
        <end position="97"/>
    </location>
</feature>
<sequence length="97" mass="10912">MTWEESVSLWGEEGEVHRGRIKLQNSSFLNADEITCFDDTMVICPLESFEDGPLKGFSVDRFVSGQQVKVFGRRKSSSTSSGYAERAQPLNKPIPIR</sequence>
<evidence type="ECO:0000313" key="3">
    <source>
        <dbReference type="Proteomes" id="UP000265520"/>
    </source>
</evidence>
<dbReference type="AlphaFoldDB" id="A0A392PS15"/>
<comment type="caution">
    <text evidence="2">The sequence shown here is derived from an EMBL/GenBank/DDBJ whole genome shotgun (WGS) entry which is preliminary data.</text>
</comment>
<accession>A0A392PS15</accession>
<protein>
    <submittedName>
        <fullName evidence="2">Kinase superfamily protein</fullName>
    </submittedName>
</protein>
<keyword evidence="2" id="KW-0418">Kinase</keyword>
<proteinExistence type="predicted"/>
<name>A0A392PS15_9FABA</name>